<dbReference type="Gene3D" id="3.30.420.10">
    <property type="entry name" value="Ribonuclease H-like superfamily/Ribonuclease H"/>
    <property type="match status" value="1"/>
</dbReference>
<keyword evidence="2" id="KW-0378">Hydrolase</keyword>
<accession>A0ABM1IS12</accession>
<evidence type="ECO:0000313" key="6">
    <source>
        <dbReference type="Proteomes" id="UP000694924"/>
    </source>
</evidence>
<keyword evidence="3 7" id="KW-0269">Exonuclease</keyword>
<dbReference type="InterPro" id="IPR047021">
    <property type="entry name" value="REXO1/3/4-like"/>
</dbReference>
<evidence type="ECO:0000256" key="2">
    <source>
        <dbReference type="ARBA" id="ARBA00022801"/>
    </source>
</evidence>
<evidence type="ECO:0000313" key="8">
    <source>
        <dbReference type="RefSeq" id="XP_015183000.1"/>
    </source>
</evidence>
<dbReference type="RefSeq" id="XP_015183000.1">
    <property type="nucleotide sequence ID" value="XM_015327514.1"/>
</dbReference>
<evidence type="ECO:0000256" key="4">
    <source>
        <dbReference type="SAM" id="MobiDB-lite"/>
    </source>
</evidence>
<feature type="domain" description="Exonuclease" evidence="5">
    <location>
        <begin position="341"/>
        <end position="501"/>
    </location>
</feature>
<reference evidence="7 8" key="1">
    <citation type="submission" date="2025-05" db="UniProtKB">
        <authorList>
            <consortium name="RefSeq"/>
        </authorList>
    </citation>
    <scope>IDENTIFICATION</scope>
    <source>
        <tissue evidence="7 8">Whole body</tissue>
    </source>
</reference>
<dbReference type="CDD" id="cd06145">
    <property type="entry name" value="REX1_like"/>
    <property type="match status" value="1"/>
</dbReference>
<keyword evidence="6" id="KW-1185">Reference proteome</keyword>
<organism evidence="6 7">
    <name type="scientific">Polistes dominula</name>
    <name type="common">European paper wasp</name>
    <name type="synonym">Vespa dominula</name>
    <dbReference type="NCBI Taxonomy" id="743375"/>
    <lineage>
        <taxon>Eukaryota</taxon>
        <taxon>Metazoa</taxon>
        <taxon>Ecdysozoa</taxon>
        <taxon>Arthropoda</taxon>
        <taxon>Hexapoda</taxon>
        <taxon>Insecta</taxon>
        <taxon>Pterygota</taxon>
        <taxon>Neoptera</taxon>
        <taxon>Endopterygota</taxon>
        <taxon>Hymenoptera</taxon>
        <taxon>Apocrita</taxon>
        <taxon>Aculeata</taxon>
        <taxon>Vespoidea</taxon>
        <taxon>Vespidae</taxon>
        <taxon>Polistinae</taxon>
        <taxon>Polistini</taxon>
        <taxon>Polistes</taxon>
    </lineage>
</organism>
<dbReference type="Proteomes" id="UP000694924">
    <property type="component" value="Unplaced"/>
</dbReference>
<evidence type="ECO:0000256" key="3">
    <source>
        <dbReference type="ARBA" id="ARBA00022839"/>
    </source>
</evidence>
<dbReference type="InterPro" id="IPR013520">
    <property type="entry name" value="Ribonucl_H"/>
</dbReference>
<feature type="region of interest" description="Disordered" evidence="4">
    <location>
        <begin position="66"/>
        <end position="90"/>
    </location>
</feature>
<dbReference type="SUPFAM" id="SSF53098">
    <property type="entry name" value="Ribonuclease H-like"/>
    <property type="match status" value="1"/>
</dbReference>
<evidence type="ECO:0000256" key="1">
    <source>
        <dbReference type="ARBA" id="ARBA00022722"/>
    </source>
</evidence>
<dbReference type="GO" id="GO:0004527">
    <property type="term" value="F:exonuclease activity"/>
    <property type="evidence" value="ECO:0007669"/>
    <property type="project" value="UniProtKB-KW"/>
</dbReference>
<evidence type="ECO:0000313" key="7">
    <source>
        <dbReference type="RefSeq" id="XP_015182999.1"/>
    </source>
</evidence>
<evidence type="ECO:0000259" key="5">
    <source>
        <dbReference type="SMART" id="SM00479"/>
    </source>
</evidence>
<sequence>MKSPKTKKQQRLEKKKKKMAALLEIVKLNDEDRMFKMKQTKMEQTDSMNDLNKSSEILNNEKLNRKRSCSTKVDETNNSTSDEIKDEENTTIKEDKECDRKKPRLSEEEYLKLKQELKERKKLLKARPRLQLKPIGGNACLVSYSSDVERVPLLFSDIQNLLLYSILGHHSPCTTMRWCQLEKYNKITHTIVFVVEGLTEYHFMSYESVFSSITSNLEFRLEVFTPSSYGSTIIEELIAVPLSRTQSDKLIKQFGSLDTAFQNGTDMIRLMKAVFPVNIPMFKNNNDLPSTDKFSRVKLLLSIRQMVEENYPVPIKGDLARKYRDYIFTKDSYLEVTAKSPMLGLDCEMCKTDTGNLELTRISLVDESYNVIYDTLVKPKNQIIDYLTQYSGITKELLSDVTTTLADVQKELKKIIPPDCILVGQSLNSDLHTLKMMHPYIIDTSVIFNITGERHRKSKLQLLAKNFLGVNIQQGTKGHCSTEDSQASMKLVQLKLANSIDFGDAVIQADLQVCETIKFGNNNTYEKQKKKPEINKYAMSIFNYIAKEQRTATIVGTEEIINEYSKYLSTSSLKVKNDENYKESDQIRLVTSDNNKHAVERATEIAIQHQFVLCHVKISEEKLQNERLKRTFSTVNKWINKLWDHTATNGLACVVFSGQENGANGACFLNVKKQML</sequence>
<proteinExistence type="predicted"/>
<dbReference type="InterPro" id="IPR034922">
    <property type="entry name" value="REX1-like_exo"/>
</dbReference>
<dbReference type="PANTHER" id="PTHR12801">
    <property type="entry name" value="RNA EXONUCLEASE REXO1 / RECO3 FAMILY MEMBER-RELATED"/>
    <property type="match status" value="1"/>
</dbReference>
<dbReference type="GeneID" id="107069859"/>
<dbReference type="InterPro" id="IPR036397">
    <property type="entry name" value="RNaseH_sf"/>
</dbReference>
<gene>
    <name evidence="7 8" type="primary">LOC107069859</name>
</gene>
<dbReference type="InterPro" id="IPR012337">
    <property type="entry name" value="RNaseH-like_sf"/>
</dbReference>
<dbReference type="PANTHER" id="PTHR12801:SF82">
    <property type="entry name" value="RNA EXONUCLEASE 5"/>
    <property type="match status" value="1"/>
</dbReference>
<keyword evidence="1" id="KW-0540">Nuclease</keyword>
<name>A0ABM1IS12_POLDO</name>
<dbReference type="SMART" id="SM00479">
    <property type="entry name" value="EXOIII"/>
    <property type="match status" value="1"/>
</dbReference>
<protein>
    <submittedName>
        <fullName evidence="7 8">RNA exonuclease 1 isoform X1</fullName>
    </submittedName>
</protein>
<dbReference type="RefSeq" id="XP_015182999.1">
    <property type="nucleotide sequence ID" value="XM_015327513.1"/>
</dbReference>